<dbReference type="InterPro" id="IPR050639">
    <property type="entry name" value="SSR_resolvase"/>
</dbReference>
<dbReference type="PANTHER" id="PTHR30461:SF26">
    <property type="entry name" value="RESOLVASE HOMOLOG YNEB"/>
    <property type="match status" value="1"/>
</dbReference>
<evidence type="ECO:0000259" key="6">
    <source>
        <dbReference type="PROSITE" id="PS51736"/>
    </source>
</evidence>
<dbReference type="InterPro" id="IPR036162">
    <property type="entry name" value="Resolvase-like_N_sf"/>
</dbReference>
<dbReference type="InterPro" id="IPR006118">
    <property type="entry name" value="Recombinase_CS"/>
</dbReference>
<keyword evidence="2" id="KW-0229">DNA integration</keyword>
<evidence type="ECO:0000256" key="2">
    <source>
        <dbReference type="ARBA" id="ARBA00022908"/>
    </source>
</evidence>
<dbReference type="Pfam" id="PF00239">
    <property type="entry name" value="Resolvase"/>
    <property type="match status" value="1"/>
</dbReference>
<protein>
    <submittedName>
        <fullName evidence="7">DNA invertase</fullName>
    </submittedName>
</protein>
<dbReference type="PANTHER" id="PTHR30461">
    <property type="entry name" value="DNA-INVERTASE FROM LAMBDOID PROPHAGE"/>
    <property type="match status" value="1"/>
</dbReference>
<dbReference type="Proteomes" id="UP000182840">
    <property type="component" value="Chromosome"/>
</dbReference>
<dbReference type="Gene3D" id="1.10.10.60">
    <property type="entry name" value="Homeodomain-like"/>
    <property type="match status" value="1"/>
</dbReference>
<dbReference type="CDD" id="cd03768">
    <property type="entry name" value="SR_ResInv"/>
    <property type="match status" value="1"/>
</dbReference>
<dbReference type="Gene3D" id="3.40.50.1390">
    <property type="entry name" value="Resolvase, N-terminal catalytic domain"/>
    <property type="match status" value="1"/>
</dbReference>
<keyword evidence="3" id="KW-0238">DNA-binding</keyword>
<evidence type="ECO:0000313" key="7">
    <source>
        <dbReference type="EMBL" id="APH70944.1"/>
    </source>
</evidence>
<dbReference type="SUPFAM" id="SSF46689">
    <property type="entry name" value="Homeodomain-like"/>
    <property type="match status" value="1"/>
</dbReference>
<dbReference type="KEGG" id="meso:BSQ44_05790"/>
<dbReference type="PROSITE" id="PS00398">
    <property type="entry name" value="RECOMBINASES_2"/>
    <property type="match status" value="1"/>
</dbReference>
<dbReference type="PROSITE" id="PS51736">
    <property type="entry name" value="RECOMBINASES_3"/>
    <property type="match status" value="1"/>
</dbReference>
<evidence type="ECO:0000256" key="4">
    <source>
        <dbReference type="ARBA" id="ARBA00023172"/>
    </source>
</evidence>
<evidence type="ECO:0000256" key="1">
    <source>
        <dbReference type="ARBA" id="ARBA00009913"/>
    </source>
</evidence>
<evidence type="ECO:0000256" key="3">
    <source>
        <dbReference type="ARBA" id="ARBA00023125"/>
    </source>
</evidence>
<dbReference type="SUPFAM" id="SSF53041">
    <property type="entry name" value="Resolvase-like"/>
    <property type="match status" value="1"/>
</dbReference>
<dbReference type="GO" id="GO:0003677">
    <property type="term" value="F:DNA binding"/>
    <property type="evidence" value="ECO:0007669"/>
    <property type="project" value="UniProtKB-KW"/>
</dbReference>
<proteinExistence type="inferred from homology"/>
<dbReference type="AlphaFoldDB" id="A0A1L3SNG7"/>
<keyword evidence="4" id="KW-0233">DNA recombination</keyword>
<keyword evidence="8" id="KW-1185">Reference proteome</keyword>
<dbReference type="Pfam" id="PF02796">
    <property type="entry name" value="HTH_7"/>
    <property type="match status" value="1"/>
</dbReference>
<accession>A0A1L3SNG7</accession>
<dbReference type="InterPro" id="IPR006120">
    <property type="entry name" value="Resolvase_HTH_dom"/>
</dbReference>
<feature type="active site" description="O-(5'-phospho-DNA)-serine intermediate" evidence="5">
    <location>
        <position position="22"/>
    </location>
</feature>
<sequence length="194" mass="21267">MSKMLLVQGTIMGAIVGYARTSTTEQVAGLAAQQRMLEAAGVTKLFLERVSSVAARPELDRAIEYLREGDQFVVTKLDRLARSVADLVRITEVLARKGVGLKILDLSLDTSTPTGKLMLNLLGSIAQFERELMLERQREGIAKAKAEGKYKGRATTARAKTDEVRKLTEAGMGPMEIARRLDIGRSSVYRILAT</sequence>
<evidence type="ECO:0000256" key="5">
    <source>
        <dbReference type="PIRSR" id="PIRSR606118-50"/>
    </source>
</evidence>
<feature type="domain" description="Resolvase/invertase-type recombinase catalytic" evidence="6">
    <location>
        <begin position="14"/>
        <end position="148"/>
    </location>
</feature>
<dbReference type="SMART" id="SM00857">
    <property type="entry name" value="Resolvase"/>
    <property type="match status" value="1"/>
</dbReference>
<gene>
    <name evidence="7" type="ORF">BSQ44_05790</name>
</gene>
<organism evidence="7 8">
    <name type="scientific">Aquibium oceanicum</name>
    <dbReference type="NCBI Taxonomy" id="1670800"/>
    <lineage>
        <taxon>Bacteria</taxon>
        <taxon>Pseudomonadati</taxon>
        <taxon>Pseudomonadota</taxon>
        <taxon>Alphaproteobacteria</taxon>
        <taxon>Hyphomicrobiales</taxon>
        <taxon>Phyllobacteriaceae</taxon>
        <taxon>Aquibium</taxon>
    </lineage>
</organism>
<dbReference type="InterPro" id="IPR006119">
    <property type="entry name" value="Resolv_N"/>
</dbReference>
<comment type="similarity">
    <text evidence="1">Belongs to the site-specific recombinase resolvase family.</text>
</comment>
<dbReference type="STRING" id="1670800.BSQ44_05790"/>
<dbReference type="InterPro" id="IPR009057">
    <property type="entry name" value="Homeodomain-like_sf"/>
</dbReference>
<dbReference type="GO" id="GO:0000150">
    <property type="term" value="F:DNA strand exchange activity"/>
    <property type="evidence" value="ECO:0007669"/>
    <property type="project" value="InterPro"/>
</dbReference>
<dbReference type="EMBL" id="CP018171">
    <property type="protein sequence ID" value="APH70944.1"/>
    <property type="molecule type" value="Genomic_DNA"/>
</dbReference>
<name>A0A1L3SNG7_9HYPH</name>
<dbReference type="RefSeq" id="WP_072602354.1">
    <property type="nucleotide sequence ID" value="NZ_CP018171.1"/>
</dbReference>
<dbReference type="GO" id="GO:0015074">
    <property type="term" value="P:DNA integration"/>
    <property type="evidence" value="ECO:0007669"/>
    <property type="project" value="UniProtKB-KW"/>
</dbReference>
<reference evidence="8" key="1">
    <citation type="submission" date="2016-11" db="EMBL/GenBank/DDBJ databases">
        <title>Mesorhizobium oceanicum sp. nov., isolated from deep seawater in South China Sea.</title>
        <authorList>
            <person name="Fu G.-Y."/>
        </authorList>
    </citation>
    <scope>NUCLEOTIDE SEQUENCE [LARGE SCALE GENOMIC DNA]</scope>
    <source>
        <strain evidence="8">B7</strain>
    </source>
</reference>
<evidence type="ECO:0000313" key="8">
    <source>
        <dbReference type="Proteomes" id="UP000182840"/>
    </source>
</evidence>